<proteinExistence type="predicted"/>
<dbReference type="KEGG" id="malk:MalAC0309_2593"/>
<dbReference type="OrthoDB" id="5117224at2"/>
<dbReference type="Proteomes" id="UP000218965">
    <property type="component" value="Chromosome"/>
</dbReference>
<name>A0A0U5BCG8_9MICO</name>
<sequence>MQGATIRGATDTTTVLLTGEHGQLVGGVVDGGSTDAEGNPVATEIVIDGTTITQMVAPGQSPTYPVYAVAAASTVWYSWVNVVTNLPRGYRVDANPTAAGRKQIAWNLHSPHVDHVRAHLTSQGKIGFWNWNIEQQFVCHVVGAYFPPGVYNMESWQPALSWQSIANPWDRCNRIK</sequence>
<dbReference type="RefSeq" id="WP_150129273.1">
    <property type="nucleotide sequence ID" value="NZ_AP017315.1"/>
</dbReference>
<dbReference type="AlphaFoldDB" id="A0A0U5BCG8"/>
<reference evidence="2" key="1">
    <citation type="submission" date="2015-12" db="EMBL/GenBank/DDBJ databases">
        <authorList>
            <person name="Shamseldin A."/>
            <person name="Moawad H."/>
            <person name="Abd El-Rahim W.M."/>
            <person name="Sadowsky M.J."/>
        </authorList>
    </citation>
    <scope>NUCLEOTIDE SEQUENCE [LARGE SCALE GENOMIC DNA]</scope>
    <source>
        <strain evidence="2">JAM AC0309</strain>
    </source>
</reference>
<accession>A0A0U5BCG8</accession>
<gene>
    <name evidence="1" type="ORF">MalAC0309_2593</name>
</gene>
<dbReference type="EMBL" id="AP017315">
    <property type="protein sequence ID" value="BAU33428.1"/>
    <property type="molecule type" value="Genomic_DNA"/>
</dbReference>
<protein>
    <recommendedName>
        <fullName evidence="3">DUF2599 domain-containing protein</fullName>
    </recommendedName>
</protein>
<evidence type="ECO:0000313" key="1">
    <source>
        <dbReference type="EMBL" id="BAU33428.1"/>
    </source>
</evidence>
<evidence type="ECO:0000313" key="2">
    <source>
        <dbReference type="Proteomes" id="UP000218965"/>
    </source>
</evidence>
<organism evidence="1 2">
    <name type="scientific">Microcella alkaliphila</name>
    <dbReference type="NCBI Taxonomy" id="279828"/>
    <lineage>
        <taxon>Bacteria</taxon>
        <taxon>Bacillati</taxon>
        <taxon>Actinomycetota</taxon>
        <taxon>Actinomycetes</taxon>
        <taxon>Micrococcales</taxon>
        <taxon>Microbacteriaceae</taxon>
        <taxon>Microcella</taxon>
    </lineage>
</organism>
<reference evidence="1 2" key="2">
    <citation type="submission" date="2016-01" db="EMBL/GenBank/DDBJ databases">
        <title>Microcella alkaliphila JAM AC0309 whole genome shotgun sequence.</title>
        <authorList>
            <person name="Kurata A."/>
            <person name="Hirose Y."/>
            <person name="Kishimoto N."/>
            <person name="Kobayashi T."/>
        </authorList>
    </citation>
    <scope>NUCLEOTIDE SEQUENCE [LARGE SCALE GENOMIC DNA]</scope>
    <source>
        <strain evidence="1 2">JAM AC0309</strain>
    </source>
</reference>
<evidence type="ECO:0008006" key="3">
    <source>
        <dbReference type="Google" id="ProtNLM"/>
    </source>
</evidence>